<accession>A0A7R7EMF2</accession>
<feature type="transmembrane region" description="Helical" evidence="10">
    <location>
        <begin position="280"/>
        <end position="302"/>
    </location>
</feature>
<reference evidence="13 14" key="1">
    <citation type="submission" date="2020-11" db="EMBL/GenBank/DDBJ databases">
        <title>Draft genome sequencing of a Lachnospiraceae strain isolated from anoxic soil subjected to BSD treatment.</title>
        <authorList>
            <person name="Uek A."/>
            <person name="Tonouchi A."/>
        </authorList>
    </citation>
    <scope>NUCLEOTIDE SEQUENCE [LARGE SCALE GENOMIC DNA]</scope>
    <source>
        <strain evidence="13 14">TB5</strain>
    </source>
</reference>
<dbReference type="GO" id="GO:0007165">
    <property type="term" value="P:signal transduction"/>
    <property type="evidence" value="ECO:0007669"/>
    <property type="project" value="UniProtKB-KW"/>
</dbReference>
<dbReference type="Gene3D" id="1.10.287.950">
    <property type="entry name" value="Methyl-accepting chemotaxis protein"/>
    <property type="match status" value="1"/>
</dbReference>
<dbReference type="CDD" id="cd12912">
    <property type="entry name" value="PDC2_MCP_like"/>
    <property type="match status" value="1"/>
</dbReference>
<dbReference type="AlphaFoldDB" id="A0A7R7EMF2"/>
<dbReference type="Pfam" id="PF00015">
    <property type="entry name" value="MCPsignal"/>
    <property type="match status" value="1"/>
</dbReference>
<sequence>MKSIRSKMIAFTSIIIMLIIGGMASSALITSYNALEKTQELSLSSVVSQSSKIVEARISEQKIIIENIANLTRIKDIKQSPEARLANIQDVITRHNYIKVGIADLDGNVIMSNHTSTNISDREYFQKALKGETNVSDPLMSKTEGKMVVVFATPLKVDGKIVGVISGIKDGNDISKIVDDITIGKTGRAFMLSKTGIKIAHYNHDLVVKQDNDLENVKKDASLQEVVKLEKRMVNGETGVGFYTYNGKAKMMAFTPVPGTTWSMGVAIEKSEILSELRTLQILIIVIALISLMIGVVAVFYVSDRIARNIKKAIGYILPMSQGDFSNTVADKDKNMKDEVGQMINAVGIMQDSVKNMLKSVINTSERIDIDAASLSAVSEEMSASSNVVADTIEEVAKGTITQSESLVSITDGMNEFATKIDKIVSEVKEVDENAKEIIKLAARSNENMKELSVSVEDTNRSFGQFETGITKQTENIDKIHDITNLINSVSEQTNLLALNAAIEAARAGEAGKGFAVVADEIRHLAEQTKGAVANITELITAIYADNEAMVTISHNVSKEFTTQSNVIDTTLQSFNSIIDSIEAVIPKIENINDSAININEETDRIASHIEDLSAISEESSAASEEITSSMQELTYSTEEVANSAVNLGTLTKEMIDEVNKFKL</sequence>
<feature type="domain" description="Methyl-accepting transducer" evidence="11">
    <location>
        <begin position="378"/>
        <end position="635"/>
    </location>
</feature>
<evidence type="ECO:0000256" key="7">
    <source>
        <dbReference type="ARBA" id="ARBA00023224"/>
    </source>
</evidence>
<dbReference type="Proteomes" id="UP000595897">
    <property type="component" value="Chromosome"/>
</dbReference>
<dbReference type="InterPro" id="IPR004089">
    <property type="entry name" value="MCPsignal_dom"/>
</dbReference>
<evidence type="ECO:0000256" key="2">
    <source>
        <dbReference type="ARBA" id="ARBA00022475"/>
    </source>
</evidence>
<name>A0A7R7EMF2_9FIRM</name>
<evidence type="ECO:0000256" key="9">
    <source>
        <dbReference type="PROSITE-ProRule" id="PRU00284"/>
    </source>
</evidence>
<keyword evidence="14" id="KW-1185">Reference proteome</keyword>
<evidence type="ECO:0000256" key="4">
    <source>
        <dbReference type="ARBA" id="ARBA00022692"/>
    </source>
</evidence>
<evidence type="ECO:0000256" key="6">
    <source>
        <dbReference type="ARBA" id="ARBA00023136"/>
    </source>
</evidence>
<dbReference type="Gene3D" id="3.30.450.20">
    <property type="entry name" value="PAS domain"/>
    <property type="match status" value="1"/>
</dbReference>
<dbReference type="InterPro" id="IPR003660">
    <property type="entry name" value="HAMP_dom"/>
</dbReference>
<evidence type="ECO:0000256" key="3">
    <source>
        <dbReference type="ARBA" id="ARBA00022500"/>
    </source>
</evidence>
<dbReference type="GO" id="GO:0006935">
    <property type="term" value="P:chemotaxis"/>
    <property type="evidence" value="ECO:0007669"/>
    <property type="project" value="UniProtKB-KW"/>
</dbReference>
<protein>
    <submittedName>
        <fullName evidence="13">Methyl-accepting chemotaxis protein</fullName>
    </submittedName>
</protein>
<dbReference type="Pfam" id="PF02743">
    <property type="entry name" value="dCache_1"/>
    <property type="match status" value="1"/>
</dbReference>
<evidence type="ECO:0000259" key="12">
    <source>
        <dbReference type="PROSITE" id="PS50885"/>
    </source>
</evidence>
<keyword evidence="5 10" id="KW-1133">Transmembrane helix</keyword>
<dbReference type="GO" id="GO:0005886">
    <property type="term" value="C:plasma membrane"/>
    <property type="evidence" value="ECO:0007669"/>
    <property type="project" value="UniProtKB-SubCell"/>
</dbReference>
<dbReference type="PROSITE" id="PS50111">
    <property type="entry name" value="CHEMOTAXIS_TRANSDUC_2"/>
    <property type="match status" value="1"/>
</dbReference>
<dbReference type="SUPFAM" id="SSF103190">
    <property type="entry name" value="Sensory domain-like"/>
    <property type="match status" value="1"/>
</dbReference>
<evidence type="ECO:0000259" key="11">
    <source>
        <dbReference type="PROSITE" id="PS50111"/>
    </source>
</evidence>
<dbReference type="PROSITE" id="PS50885">
    <property type="entry name" value="HAMP"/>
    <property type="match status" value="1"/>
</dbReference>
<dbReference type="RefSeq" id="WP_271712672.1">
    <property type="nucleotide sequence ID" value="NZ_AP024169.1"/>
</dbReference>
<keyword evidence="3" id="KW-0145">Chemotaxis</keyword>
<proteinExistence type="inferred from homology"/>
<evidence type="ECO:0000313" key="14">
    <source>
        <dbReference type="Proteomes" id="UP000595897"/>
    </source>
</evidence>
<evidence type="ECO:0000256" key="5">
    <source>
        <dbReference type="ARBA" id="ARBA00022989"/>
    </source>
</evidence>
<dbReference type="KEGG" id="ahb:bsdtb5_28550"/>
<evidence type="ECO:0000256" key="8">
    <source>
        <dbReference type="ARBA" id="ARBA00029447"/>
    </source>
</evidence>
<dbReference type="SMART" id="SM00283">
    <property type="entry name" value="MA"/>
    <property type="match status" value="1"/>
</dbReference>
<keyword evidence="4 10" id="KW-0812">Transmembrane</keyword>
<evidence type="ECO:0000313" key="13">
    <source>
        <dbReference type="EMBL" id="BCN31560.1"/>
    </source>
</evidence>
<dbReference type="SUPFAM" id="SSF58104">
    <property type="entry name" value="Methyl-accepting chemotaxis protein (MCP) signaling domain"/>
    <property type="match status" value="1"/>
</dbReference>
<dbReference type="InterPro" id="IPR029151">
    <property type="entry name" value="Sensor-like_sf"/>
</dbReference>
<keyword evidence="2" id="KW-1003">Cell membrane</keyword>
<dbReference type="CDD" id="cd12914">
    <property type="entry name" value="PDC1_DGC_like"/>
    <property type="match status" value="1"/>
</dbReference>
<dbReference type="Gene3D" id="6.10.340.10">
    <property type="match status" value="1"/>
</dbReference>
<feature type="domain" description="HAMP" evidence="12">
    <location>
        <begin position="304"/>
        <end position="359"/>
    </location>
</feature>
<gene>
    <name evidence="13" type="ORF">bsdtb5_28550</name>
</gene>
<evidence type="ECO:0000256" key="10">
    <source>
        <dbReference type="SAM" id="Phobius"/>
    </source>
</evidence>
<comment type="subcellular location">
    <subcellularLocation>
        <location evidence="1">Cell membrane</location>
        <topology evidence="1">Multi-pass membrane protein</topology>
    </subcellularLocation>
</comment>
<dbReference type="PANTHER" id="PTHR32089">
    <property type="entry name" value="METHYL-ACCEPTING CHEMOTAXIS PROTEIN MCPB"/>
    <property type="match status" value="1"/>
</dbReference>
<dbReference type="InterPro" id="IPR033479">
    <property type="entry name" value="dCache_1"/>
</dbReference>
<keyword evidence="6 10" id="KW-0472">Membrane</keyword>
<evidence type="ECO:0000256" key="1">
    <source>
        <dbReference type="ARBA" id="ARBA00004651"/>
    </source>
</evidence>
<dbReference type="EMBL" id="AP024169">
    <property type="protein sequence ID" value="BCN31560.1"/>
    <property type="molecule type" value="Genomic_DNA"/>
</dbReference>
<comment type="similarity">
    <text evidence="8">Belongs to the methyl-accepting chemotaxis (MCP) protein family.</text>
</comment>
<keyword evidence="7 9" id="KW-0807">Transducer</keyword>
<dbReference type="PANTHER" id="PTHR32089:SF112">
    <property type="entry name" value="LYSOZYME-LIKE PROTEIN-RELATED"/>
    <property type="match status" value="1"/>
</dbReference>
<organism evidence="13 14">
    <name type="scientific">Anaeromicropila herbilytica</name>
    <dbReference type="NCBI Taxonomy" id="2785025"/>
    <lineage>
        <taxon>Bacteria</taxon>
        <taxon>Bacillati</taxon>
        <taxon>Bacillota</taxon>
        <taxon>Clostridia</taxon>
        <taxon>Lachnospirales</taxon>
        <taxon>Lachnospiraceae</taxon>
        <taxon>Anaeromicropila</taxon>
    </lineage>
</organism>